<sequence length="70" mass="7701">MENAIRSSAAINGNSALTGVFGAARTRLAQYRLYRQTVRELSSLSDRHLADLGLSRSMIRSVARETAYAK</sequence>
<dbReference type="RefSeq" id="WP_089232666.1">
    <property type="nucleotide sequence ID" value="NZ_FZOY01000003.1"/>
</dbReference>
<accession>A0A239GSS8</accession>
<protein>
    <recommendedName>
        <fullName evidence="1">YjiS-like domain-containing protein</fullName>
    </recommendedName>
</protein>
<organism evidence="2 3">
    <name type="scientific">Tropicimonas sediminicola</name>
    <dbReference type="NCBI Taxonomy" id="1031541"/>
    <lineage>
        <taxon>Bacteria</taxon>
        <taxon>Pseudomonadati</taxon>
        <taxon>Pseudomonadota</taxon>
        <taxon>Alphaproteobacteria</taxon>
        <taxon>Rhodobacterales</taxon>
        <taxon>Roseobacteraceae</taxon>
        <taxon>Tropicimonas</taxon>
    </lineage>
</organism>
<reference evidence="2 3" key="1">
    <citation type="submission" date="2017-06" db="EMBL/GenBank/DDBJ databases">
        <authorList>
            <person name="Kim H.J."/>
            <person name="Triplett B.A."/>
        </authorList>
    </citation>
    <scope>NUCLEOTIDE SEQUENCE [LARGE SCALE GENOMIC DNA]</scope>
    <source>
        <strain evidence="2 3">DSM 29339</strain>
    </source>
</reference>
<evidence type="ECO:0000313" key="3">
    <source>
        <dbReference type="Proteomes" id="UP000198426"/>
    </source>
</evidence>
<dbReference type="AlphaFoldDB" id="A0A239GSS8"/>
<dbReference type="OrthoDB" id="8244198at2"/>
<proteinExistence type="predicted"/>
<feature type="domain" description="YjiS-like" evidence="1">
    <location>
        <begin position="25"/>
        <end position="60"/>
    </location>
</feature>
<name>A0A239GSS8_9RHOB</name>
<evidence type="ECO:0000313" key="2">
    <source>
        <dbReference type="EMBL" id="SNS71124.1"/>
    </source>
</evidence>
<dbReference type="Proteomes" id="UP000198426">
    <property type="component" value="Unassembled WGS sequence"/>
</dbReference>
<keyword evidence="3" id="KW-1185">Reference proteome</keyword>
<dbReference type="Pfam" id="PF06568">
    <property type="entry name" value="YjiS-like"/>
    <property type="match status" value="1"/>
</dbReference>
<dbReference type="InterPro" id="IPR009506">
    <property type="entry name" value="YjiS-like"/>
</dbReference>
<dbReference type="EMBL" id="FZOY01000003">
    <property type="protein sequence ID" value="SNS71124.1"/>
    <property type="molecule type" value="Genomic_DNA"/>
</dbReference>
<gene>
    <name evidence="2" type="ORF">SAMN05421757_10353</name>
</gene>
<evidence type="ECO:0000259" key="1">
    <source>
        <dbReference type="Pfam" id="PF06568"/>
    </source>
</evidence>